<feature type="transmembrane region" description="Helical" evidence="5">
    <location>
        <begin position="20"/>
        <end position="42"/>
    </location>
</feature>
<dbReference type="Proteomes" id="UP000274756">
    <property type="component" value="Unassembled WGS sequence"/>
</dbReference>
<feature type="transmembrane region" description="Helical" evidence="5">
    <location>
        <begin position="63"/>
        <end position="82"/>
    </location>
</feature>
<dbReference type="PANTHER" id="PTHR46561">
    <property type="entry name" value="SERPENTINE RECEPTOR, CLASS AB (CLASS A-LIKE)-RELATED"/>
    <property type="match status" value="1"/>
</dbReference>
<feature type="transmembrane region" description="Helical" evidence="5">
    <location>
        <begin position="143"/>
        <end position="164"/>
    </location>
</feature>
<dbReference type="WBParaSite" id="DME_0000519801-mRNA-1">
    <property type="protein sequence ID" value="DME_0000519801-mRNA-1"/>
    <property type="gene ID" value="DME_0000519801"/>
</dbReference>
<accession>A0A0N4UD22</accession>
<evidence type="ECO:0000256" key="1">
    <source>
        <dbReference type="ARBA" id="ARBA00004141"/>
    </source>
</evidence>
<evidence type="ECO:0000313" key="9">
    <source>
        <dbReference type="WBParaSite" id="DME_0000519801-mRNA-1"/>
    </source>
</evidence>
<dbReference type="InterPro" id="IPR019408">
    <property type="entry name" value="7TM_GPCR_serpentine_rcpt_Srab"/>
</dbReference>
<dbReference type="PANTHER" id="PTHR46561:SF11">
    <property type="entry name" value="SERPENTINE RECEPTOR CLASS ALPHA_BETA-14"/>
    <property type="match status" value="1"/>
</dbReference>
<dbReference type="GO" id="GO:0016020">
    <property type="term" value="C:membrane"/>
    <property type="evidence" value="ECO:0007669"/>
    <property type="project" value="UniProtKB-SubCell"/>
</dbReference>
<evidence type="ECO:0000256" key="2">
    <source>
        <dbReference type="ARBA" id="ARBA00022692"/>
    </source>
</evidence>
<evidence type="ECO:0000256" key="3">
    <source>
        <dbReference type="ARBA" id="ARBA00022989"/>
    </source>
</evidence>
<dbReference type="Proteomes" id="UP000038040">
    <property type="component" value="Unplaced"/>
</dbReference>
<reference evidence="9" key="1">
    <citation type="submission" date="2016-04" db="UniProtKB">
        <authorList>
            <consortium name="WormBaseParasite"/>
        </authorList>
    </citation>
    <scope>IDENTIFICATION</scope>
</reference>
<gene>
    <name evidence="6" type="ORF">DME_LOCUS8997</name>
</gene>
<evidence type="ECO:0000256" key="4">
    <source>
        <dbReference type="ARBA" id="ARBA00023136"/>
    </source>
</evidence>
<dbReference type="EMBL" id="UYYG01001175">
    <property type="protein sequence ID" value="VDN59024.1"/>
    <property type="molecule type" value="Genomic_DNA"/>
</dbReference>
<proteinExistence type="predicted"/>
<feature type="transmembrane region" description="Helical" evidence="5">
    <location>
        <begin position="195"/>
        <end position="218"/>
    </location>
</feature>
<keyword evidence="8" id="KW-1185">Reference proteome</keyword>
<evidence type="ECO:0000313" key="7">
    <source>
        <dbReference type="Proteomes" id="UP000038040"/>
    </source>
</evidence>
<evidence type="ECO:0000313" key="8">
    <source>
        <dbReference type="Proteomes" id="UP000274756"/>
    </source>
</evidence>
<keyword evidence="3 5" id="KW-1133">Transmembrane helix</keyword>
<dbReference type="OrthoDB" id="5867068at2759"/>
<sequence length="285" mass="33265">MEKFASDCLAAQTLANSVYFILLITVVAIISMIGIIVQIIVMKKYVICMAIHENTRILLIAHQIYLILHCVARIVAHTADLIVFHWNYHDPCMYLSTPLRCFIIRTPVTFTFCILPCSMLLIVAERAIGTYWSAKYERMGRSLAFILILCEVCFIKLIKFFILYNKLQQVRQNLMETDLSHRYQLKENITSITTIAPLILCHSIFYSIFTLAFIIYFLTKPKFSQDNFAIFLESKFILFFFGKIEIMVVDIIFCGNFEEQFFPFKLFILEETINLNDKVISDKFK</sequence>
<keyword evidence="2 5" id="KW-0812">Transmembrane</keyword>
<name>A0A0N4UD22_DRAME</name>
<reference evidence="6 8" key="2">
    <citation type="submission" date="2018-11" db="EMBL/GenBank/DDBJ databases">
        <authorList>
            <consortium name="Pathogen Informatics"/>
        </authorList>
    </citation>
    <scope>NUCLEOTIDE SEQUENCE [LARGE SCALE GENOMIC DNA]</scope>
</reference>
<dbReference type="InterPro" id="IPR053286">
    <property type="entry name" value="Nematode_rcpt-like_srab"/>
</dbReference>
<protein>
    <submittedName>
        <fullName evidence="9">G_PROTEIN_RECEP_F1_2 domain-containing protein</fullName>
    </submittedName>
</protein>
<feature type="transmembrane region" description="Helical" evidence="5">
    <location>
        <begin position="102"/>
        <end position="123"/>
    </location>
</feature>
<evidence type="ECO:0000313" key="6">
    <source>
        <dbReference type="EMBL" id="VDN59024.1"/>
    </source>
</evidence>
<dbReference type="AlphaFoldDB" id="A0A0N4UD22"/>
<organism evidence="7 9">
    <name type="scientific">Dracunculus medinensis</name>
    <name type="common">Guinea worm</name>
    <dbReference type="NCBI Taxonomy" id="318479"/>
    <lineage>
        <taxon>Eukaryota</taxon>
        <taxon>Metazoa</taxon>
        <taxon>Ecdysozoa</taxon>
        <taxon>Nematoda</taxon>
        <taxon>Chromadorea</taxon>
        <taxon>Rhabditida</taxon>
        <taxon>Spirurina</taxon>
        <taxon>Dracunculoidea</taxon>
        <taxon>Dracunculidae</taxon>
        <taxon>Dracunculus</taxon>
    </lineage>
</organism>
<dbReference type="Pfam" id="PF10292">
    <property type="entry name" value="7TM_GPCR_Srab"/>
    <property type="match status" value="1"/>
</dbReference>
<keyword evidence="4 5" id="KW-0472">Membrane</keyword>
<comment type="subcellular location">
    <subcellularLocation>
        <location evidence="1">Membrane</location>
        <topology evidence="1">Multi-pass membrane protein</topology>
    </subcellularLocation>
</comment>
<evidence type="ECO:0000256" key="5">
    <source>
        <dbReference type="SAM" id="Phobius"/>
    </source>
</evidence>